<keyword evidence="2" id="KW-1015">Disulfide bond</keyword>
<dbReference type="InterPro" id="IPR013320">
    <property type="entry name" value="ConA-like_dom_sf"/>
</dbReference>
<dbReference type="PANTHER" id="PTHR43784:SF2">
    <property type="entry name" value="GDSL-LIKE LIPASE_ACYLHYDROLASE, PUTATIVE (AFU_ORTHOLOGUE AFUA_2G00820)-RELATED"/>
    <property type="match status" value="1"/>
</dbReference>
<feature type="domain" description="LamG-like jellyroll fold" evidence="4">
    <location>
        <begin position="1454"/>
        <end position="1595"/>
    </location>
</feature>
<dbReference type="SUPFAM" id="SSF49899">
    <property type="entry name" value="Concanavalin A-like lectins/glucanases"/>
    <property type="match status" value="1"/>
</dbReference>
<name>A0ABU4TL71_9PSEU</name>
<sequence>MAAPTAPVTPPAEKSVQTPAESKALAEAQRTGQATEVPEQLTENTTTLVNPNGTTTLRTHAQPVRVRQDGAWKGVDPKLKRTPDGSLVPIAAATGMKFSGGGTTPLVTLAEGGNQVSLSWPTPLPSPVVEGATATYPNVFPEVDLQVTAGVVGYSEVLVVKTAEAAKNPALAAVTLQATATGVTLETNADGVLSAKSADGKTVFHGSTPVMWDSTVDPKVGAKPNAVDPGSGKLTKLEVATKKKGASPAARAAAASTTVDVEIKTDVEDLTASDVKYPVYIDPVMSRYSEAWAEVTDNGWYYWNANMFAQVGYCSGWTGCGGSWRARSFFKFNVDALKSRGGRSAALFDAYFYANQVHGTQCGTAHPVALYQVNSFDSGTRWPGPWGFERARESSDAGDQCGGARDVRFNIIESARNMVEWNSDTFHFGLISPDENNAYQWKKFANNPHLDVTFSFPPGRATNTGVSNAVTCNGKLVTPDAHPTLYATSYDNNNPPLNVALWYEVWNSTGTKLHAKSTTGTVIASGSTGAWPVDTNLANGDWAYRVATENRYPGDSGRNVWNGSWSDWTWFTTRGVPITAVPMISSEDYPKDDWGRPQDMPGTFTFNAGNAQNIVGFSYTFNGAGTERTPTTNECDYNKVFGNDGGWVANDNGSATITVPNTLSPGFHTVHVRSFDDAHKLSPESQAYTFYVAPTYVPAAQKERIEDDLLFTDTADVVDFQRVSGAEYSGGTALHMQPRDGTKLTVTTTFRVRAEGDYELTLGLLGGTAQHGRITYLVDGRQAGRVSESWTPASATTTVTRQALGGVHLTAGDHTLTLKAEKNPASTDSRARTGFDYLELTPTVKLDAELMPQLEATRALGVMPDCCSAKWHGGGQLRFEGDSTGQYFSLQITTPIEADYAISAGLTKAFHYGKYTVSVDGAPLGQTDTRPIDAYDPNVVQVRQPLGGVHLTKGTHKVTFRAVGTNDASTDLRYRLGVDYLTVQPINNVTTASFGDAMNNRGIADDGIAGAEFDLSNGGLSAQTLAAAGLAPGQSAVIGGAKFTMPTRNAAGYDNVIAIGQTIPFAPEQRVKANAVGLLVASTCGEIPAIPGTVTYADGTVSTPTVPKVIDWAVPHPERSGITLPYRLLGATKDHVWRPTLYPVFLPVDPNKTLKSITLPNYGTNPLPRACQQALHVLSMAPRMTEPGWVGAWSAPADAPIGTVSLQDKTVRTIVTPSVTGTSVRVRLSNAGVTKPVTIGAVSIAAGSGTDASTGAPTALKFGGSTSVTLPANGEVLSDPVPSPAGGTYVVSLHLPVAPEHVPAHEGIKSYVASGNQTADSSGTPFTTTLPGTYYLSRVDVQTGDSTKGTVAVVGDQLSASMPGVSTWTDLMPSKLSAAGVELPGGLVNDSRQGIADRSRWRLNDGSGTTARDASGRMPLTASGGVAWNSEQNGAAVFTNGLLAGSGPVLNSSRSYSVSAWVKLRNTGRTQVIVSQSGANNVSFALAYLEDVKSFAFITSSEDKAPAAAVPAAWSGSASPVNTWTHLLGTFDSATGAMRLYVNGQYAGAEVNLTPWNGTGPVTIGGVKRTGGAVGDHFDGSVSDVRLHQHALSERDAALVHAEPHNRPYGAYSNVSGVSAGNLGVAMERSTMSAPGLRTVIVATGAPDLLAGVPASVIASNLTAALKANSPVGAKRSFRPDGTPLHVILTTVPPLNLSPSDPREQQRRDLNSKILSSWVDFGADDVVDFDAAVRSSSDASQIDGQYMSNGAINAKFHDRLATTMAEACADFPPRAEL</sequence>
<dbReference type="RefSeq" id="WP_319983116.1">
    <property type="nucleotide sequence ID" value="NZ_JAXAVV010000002.1"/>
</dbReference>
<keyword evidence="6" id="KW-1185">Reference proteome</keyword>
<proteinExistence type="predicted"/>
<evidence type="ECO:0000259" key="4">
    <source>
        <dbReference type="SMART" id="SM00560"/>
    </source>
</evidence>
<dbReference type="InterPro" id="IPR006558">
    <property type="entry name" value="LamG-like"/>
</dbReference>
<accession>A0ABU4TL71</accession>
<organism evidence="5 6">
    <name type="scientific">Lentzea kristufekii</name>
    <dbReference type="NCBI Taxonomy" id="3095430"/>
    <lineage>
        <taxon>Bacteria</taxon>
        <taxon>Bacillati</taxon>
        <taxon>Actinomycetota</taxon>
        <taxon>Actinomycetes</taxon>
        <taxon>Pseudonocardiales</taxon>
        <taxon>Pseudonocardiaceae</taxon>
        <taxon>Lentzea</taxon>
    </lineage>
</organism>
<dbReference type="Proteomes" id="UP001271792">
    <property type="component" value="Unassembled WGS sequence"/>
</dbReference>
<reference evidence="5 6" key="1">
    <citation type="submission" date="2023-11" db="EMBL/GenBank/DDBJ databases">
        <title>Lentzea sokolovensis, sp. nov., Lentzea kristufkii, sp. nov., and Lentzea miocenensis, sp. nov., rare actinobacteria from Sokolov Coal Basin, Miocene lacustrine sediment, Czech Republic.</title>
        <authorList>
            <person name="Lara A."/>
            <person name="Kotroba L."/>
            <person name="Nouioui I."/>
            <person name="Neumann-Schaal M."/>
            <person name="Mast Y."/>
            <person name="Chronakova A."/>
        </authorList>
    </citation>
    <scope>NUCLEOTIDE SEQUENCE [LARGE SCALE GENOMIC DNA]</scope>
    <source>
        <strain evidence="5 6">BCCO 10_0798</strain>
    </source>
</reference>
<evidence type="ECO:0000256" key="3">
    <source>
        <dbReference type="SAM" id="MobiDB-lite"/>
    </source>
</evidence>
<dbReference type="Gene3D" id="2.60.120.260">
    <property type="entry name" value="Galactose-binding domain-like"/>
    <property type="match status" value="1"/>
</dbReference>
<dbReference type="PANTHER" id="PTHR43784">
    <property type="entry name" value="GDSL-LIKE LIPASE/ACYLHYDROLASE, PUTATIVE (AFU_ORTHOLOGUE AFUA_2G00820)-RELATED"/>
    <property type="match status" value="1"/>
</dbReference>
<keyword evidence="1" id="KW-0732">Signal</keyword>
<dbReference type="Gene3D" id="2.60.120.200">
    <property type="match status" value="1"/>
</dbReference>
<protein>
    <submittedName>
        <fullName evidence="5">LamG-like jellyroll fold domain-containing protein</fullName>
    </submittedName>
</protein>
<evidence type="ECO:0000313" key="6">
    <source>
        <dbReference type="Proteomes" id="UP001271792"/>
    </source>
</evidence>
<gene>
    <name evidence="5" type="ORF">SK571_06575</name>
</gene>
<evidence type="ECO:0000256" key="2">
    <source>
        <dbReference type="ARBA" id="ARBA00023157"/>
    </source>
</evidence>
<feature type="region of interest" description="Disordered" evidence="3">
    <location>
        <begin position="1"/>
        <end position="58"/>
    </location>
</feature>
<dbReference type="EMBL" id="JAXAVV010000002">
    <property type="protein sequence ID" value="MDX8049038.1"/>
    <property type="molecule type" value="Genomic_DNA"/>
</dbReference>
<evidence type="ECO:0000256" key="1">
    <source>
        <dbReference type="ARBA" id="ARBA00022729"/>
    </source>
</evidence>
<evidence type="ECO:0000313" key="5">
    <source>
        <dbReference type="EMBL" id="MDX8049038.1"/>
    </source>
</evidence>
<feature type="compositionally biased region" description="Low complexity" evidence="3">
    <location>
        <begin position="44"/>
        <end position="56"/>
    </location>
</feature>
<dbReference type="Pfam" id="PF13385">
    <property type="entry name" value="Laminin_G_3"/>
    <property type="match status" value="1"/>
</dbReference>
<dbReference type="InterPro" id="IPR053140">
    <property type="entry name" value="GDSL_Rv0518-like"/>
</dbReference>
<comment type="caution">
    <text evidence="5">The sequence shown here is derived from an EMBL/GenBank/DDBJ whole genome shotgun (WGS) entry which is preliminary data.</text>
</comment>
<dbReference type="SMART" id="SM00560">
    <property type="entry name" value="LamGL"/>
    <property type="match status" value="1"/>
</dbReference>